<keyword evidence="1" id="KW-0808">Transferase</keyword>
<evidence type="ECO:0000256" key="1">
    <source>
        <dbReference type="ARBA" id="ARBA00022679"/>
    </source>
</evidence>
<dbReference type="PANTHER" id="PTHR46401">
    <property type="entry name" value="GLYCOSYLTRANSFERASE WBBK-RELATED"/>
    <property type="match status" value="1"/>
</dbReference>
<dbReference type="Pfam" id="PF13439">
    <property type="entry name" value="Glyco_transf_4"/>
    <property type="match status" value="1"/>
</dbReference>
<sequence length="354" mass="39307">MAVKVITYADQADKADDVYRILRQGHPLLRQAKYFWRLFGLANWADAIYATDLYSVGYFAYWLKKILGKKYVIRFAGDSAWELAAAKGWTKDYIIDFQDKKYDKKIEKLKNRRKKILAEADKVIAVSRFMALVAKKIGVPENKIEVIYNSVDFAGGLAFDSAKVEAIKNQFGGAKKIIMTACRLAPWKGVDGIIKILPDLIKLAGPVSFLVLGDGRQEADLKKLAKDLAVGGRVFFLGKIKREEIMNYYKAADLFILNSQYEGLSHTLLEAMSAQAPIIASAIGGNPELISDGEQGLLVGYNNRKELLAAAGRILMDNNLAASLARQAKIKSGEFSWEKTAAQTAFVLNQVCYG</sequence>
<evidence type="ECO:0000313" key="5">
    <source>
        <dbReference type="EMBL" id="OGY58056.1"/>
    </source>
</evidence>
<dbReference type="InterPro" id="IPR028098">
    <property type="entry name" value="Glyco_trans_4-like_N"/>
</dbReference>
<keyword evidence="2" id="KW-0175">Coiled coil</keyword>
<protein>
    <recommendedName>
        <fullName evidence="7">Glycosyl transferase family 1 domain-containing protein</fullName>
    </recommendedName>
</protein>
<organism evidence="5 6">
    <name type="scientific">Candidatus Buchananbacteria bacterium RIFCSPLOWO2_02_FULL_46_11b</name>
    <dbReference type="NCBI Taxonomy" id="1797548"/>
    <lineage>
        <taxon>Bacteria</taxon>
        <taxon>Candidatus Buchananiibacteriota</taxon>
    </lineage>
</organism>
<evidence type="ECO:0000256" key="2">
    <source>
        <dbReference type="SAM" id="Coils"/>
    </source>
</evidence>
<proteinExistence type="predicted"/>
<feature type="domain" description="Glycosyl transferase family 1" evidence="3">
    <location>
        <begin position="168"/>
        <end position="329"/>
    </location>
</feature>
<evidence type="ECO:0000259" key="3">
    <source>
        <dbReference type="Pfam" id="PF00534"/>
    </source>
</evidence>
<dbReference type="Proteomes" id="UP000177408">
    <property type="component" value="Unassembled WGS sequence"/>
</dbReference>
<gene>
    <name evidence="5" type="ORF">A3H67_01140</name>
</gene>
<evidence type="ECO:0008006" key="7">
    <source>
        <dbReference type="Google" id="ProtNLM"/>
    </source>
</evidence>
<evidence type="ECO:0000313" key="6">
    <source>
        <dbReference type="Proteomes" id="UP000177408"/>
    </source>
</evidence>
<dbReference type="Pfam" id="PF00534">
    <property type="entry name" value="Glycos_transf_1"/>
    <property type="match status" value="1"/>
</dbReference>
<dbReference type="SUPFAM" id="SSF53756">
    <property type="entry name" value="UDP-Glycosyltransferase/glycogen phosphorylase"/>
    <property type="match status" value="1"/>
</dbReference>
<dbReference type="AlphaFoldDB" id="A0A1G1Z222"/>
<dbReference type="EMBL" id="MHIR01000007">
    <property type="protein sequence ID" value="OGY58056.1"/>
    <property type="molecule type" value="Genomic_DNA"/>
</dbReference>
<dbReference type="InterPro" id="IPR001296">
    <property type="entry name" value="Glyco_trans_1"/>
</dbReference>
<dbReference type="CDD" id="cd03801">
    <property type="entry name" value="GT4_PimA-like"/>
    <property type="match status" value="1"/>
</dbReference>
<feature type="domain" description="Glycosyltransferase subfamily 4-like N-terminal" evidence="4">
    <location>
        <begin position="3"/>
        <end position="152"/>
    </location>
</feature>
<dbReference type="GO" id="GO:0009103">
    <property type="term" value="P:lipopolysaccharide biosynthetic process"/>
    <property type="evidence" value="ECO:0007669"/>
    <property type="project" value="TreeGrafter"/>
</dbReference>
<dbReference type="PANTHER" id="PTHR46401:SF2">
    <property type="entry name" value="GLYCOSYLTRANSFERASE WBBK-RELATED"/>
    <property type="match status" value="1"/>
</dbReference>
<reference evidence="5 6" key="1">
    <citation type="journal article" date="2016" name="Nat. Commun.">
        <title>Thousands of microbial genomes shed light on interconnected biogeochemical processes in an aquifer system.</title>
        <authorList>
            <person name="Anantharaman K."/>
            <person name="Brown C.T."/>
            <person name="Hug L.A."/>
            <person name="Sharon I."/>
            <person name="Castelle C.J."/>
            <person name="Probst A.J."/>
            <person name="Thomas B.C."/>
            <person name="Singh A."/>
            <person name="Wilkins M.J."/>
            <person name="Karaoz U."/>
            <person name="Brodie E.L."/>
            <person name="Williams K.H."/>
            <person name="Hubbard S.S."/>
            <person name="Banfield J.F."/>
        </authorList>
    </citation>
    <scope>NUCLEOTIDE SEQUENCE [LARGE SCALE GENOMIC DNA]</scope>
</reference>
<name>A0A1G1Z222_9BACT</name>
<evidence type="ECO:0000259" key="4">
    <source>
        <dbReference type="Pfam" id="PF13439"/>
    </source>
</evidence>
<dbReference type="GO" id="GO:0016757">
    <property type="term" value="F:glycosyltransferase activity"/>
    <property type="evidence" value="ECO:0007669"/>
    <property type="project" value="InterPro"/>
</dbReference>
<dbReference type="Gene3D" id="3.40.50.2000">
    <property type="entry name" value="Glycogen Phosphorylase B"/>
    <property type="match status" value="2"/>
</dbReference>
<feature type="coiled-coil region" evidence="2">
    <location>
        <begin position="99"/>
        <end position="126"/>
    </location>
</feature>
<accession>A0A1G1Z222</accession>
<comment type="caution">
    <text evidence="5">The sequence shown here is derived from an EMBL/GenBank/DDBJ whole genome shotgun (WGS) entry which is preliminary data.</text>
</comment>